<protein>
    <submittedName>
        <fullName evidence="1">Uncharacterized protein</fullName>
    </submittedName>
</protein>
<gene>
    <name evidence="1" type="ORF">ROR02_08070</name>
</gene>
<dbReference type="AlphaFoldDB" id="A0A512H5C5"/>
<keyword evidence="2" id="KW-1185">Reference proteome</keyword>
<comment type="caution">
    <text evidence="1">The sequence shown here is derived from an EMBL/GenBank/DDBJ whole genome shotgun (WGS) entry which is preliminary data.</text>
</comment>
<accession>A0A512H5C5</accession>
<dbReference type="RefSeq" id="WP_147162730.1">
    <property type="nucleotide sequence ID" value="NZ_BJZO01000014.1"/>
</dbReference>
<evidence type="ECO:0000313" key="1">
    <source>
        <dbReference type="EMBL" id="GEO80676.1"/>
    </source>
</evidence>
<evidence type="ECO:0000313" key="2">
    <source>
        <dbReference type="Proteomes" id="UP000321567"/>
    </source>
</evidence>
<name>A0A512H5C5_9PROT</name>
<reference evidence="1 2" key="1">
    <citation type="submission" date="2019-07" db="EMBL/GenBank/DDBJ databases">
        <title>Whole genome shotgun sequence of Rhodospirillum oryzae NBRC 107573.</title>
        <authorList>
            <person name="Hosoyama A."/>
            <person name="Uohara A."/>
            <person name="Ohji S."/>
            <person name="Ichikawa N."/>
        </authorList>
    </citation>
    <scope>NUCLEOTIDE SEQUENCE [LARGE SCALE GENOMIC DNA]</scope>
    <source>
        <strain evidence="1 2">NBRC 107573</strain>
    </source>
</reference>
<dbReference type="Proteomes" id="UP000321567">
    <property type="component" value="Unassembled WGS sequence"/>
</dbReference>
<sequence>MRCQPCNSSLIVSIRHQDRPLGDDALSGTVANAAVLDLYDQIVHDLADPATGVAVVLSVDGAQVAFHCPHQQSMPPLEDVFF</sequence>
<organism evidence="1 2">
    <name type="scientific">Pararhodospirillum oryzae</name>
    <dbReference type="NCBI Taxonomy" id="478448"/>
    <lineage>
        <taxon>Bacteria</taxon>
        <taxon>Pseudomonadati</taxon>
        <taxon>Pseudomonadota</taxon>
        <taxon>Alphaproteobacteria</taxon>
        <taxon>Rhodospirillales</taxon>
        <taxon>Rhodospirillaceae</taxon>
        <taxon>Pararhodospirillum</taxon>
    </lineage>
</organism>
<dbReference type="EMBL" id="BJZO01000014">
    <property type="protein sequence ID" value="GEO80676.1"/>
    <property type="molecule type" value="Genomic_DNA"/>
</dbReference>
<proteinExistence type="predicted"/>